<evidence type="ECO:0000256" key="1">
    <source>
        <dbReference type="SAM" id="Phobius"/>
    </source>
</evidence>
<feature type="transmembrane region" description="Helical" evidence="1">
    <location>
        <begin position="196"/>
        <end position="218"/>
    </location>
</feature>
<dbReference type="PANTHER" id="PTHR34978:SF3">
    <property type="entry name" value="SLR0241 PROTEIN"/>
    <property type="match status" value="1"/>
</dbReference>
<dbReference type="PANTHER" id="PTHR34978">
    <property type="entry name" value="POSSIBLE SENSOR-TRANSDUCER PROTEIN BLAR"/>
    <property type="match status" value="1"/>
</dbReference>
<reference evidence="4 5" key="1">
    <citation type="submission" date="2021-10" db="EMBL/GenBank/DDBJ databases">
        <title>Collection of gut derived symbiotic bacterial strains cultured from healthy donors.</title>
        <authorList>
            <person name="Lin H."/>
            <person name="Littmann E."/>
            <person name="Claire K."/>
            <person name="Pamer E."/>
        </authorList>
    </citation>
    <scope>NUCLEOTIDE SEQUENCE [LARGE SCALE GENOMIC DNA]</scope>
    <source>
        <strain evidence="4 5">MSK.17.68</strain>
    </source>
</reference>
<keyword evidence="5" id="KW-1185">Reference proteome</keyword>
<dbReference type="InterPro" id="IPR052173">
    <property type="entry name" value="Beta-lactam_resp_regulator"/>
</dbReference>
<evidence type="ECO:0000313" key="4">
    <source>
        <dbReference type="EMBL" id="MCB5445003.1"/>
    </source>
</evidence>
<keyword evidence="1" id="KW-0812">Transmembrane</keyword>
<sequence>MYLIQIIIVSVLRLTVISSILILFILLLKKTWLKNYNKNLNYYIWLFAIFRLIIPIEIPIKYTFSKKTNINRASETLVSIQNGIQLDTYFYIFIFYLVGVIILSIYSIATYLKYIKLIKKVSYNVDENLKLTLDKVKNEMNINKNIEVRYCDYVKSACLIGIFKNYVLLPNVKYNDSEAYWILKHELTHYKYKDNLLKLICFLIRIVYWFNPLIYLLIKKVGEDCELACDERVISNKTFEQKKQYALTIANSVKYAINFEEKLENQYYIGLSNSKKLKNRLQDLFIKNPKKGYFISVVILAITLSSFVNVKFDYLVKTNYYKKNVTIINTYTYKYKDAPKAVREFYEDECRANGVKPKDNDTIEITEDTLKRLHKSK</sequence>
<evidence type="ECO:0000259" key="3">
    <source>
        <dbReference type="Pfam" id="PF21398"/>
    </source>
</evidence>
<dbReference type="RefSeq" id="WP_138342274.1">
    <property type="nucleotide sequence ID" value="NZ_BAABXU010000001.1"/>
</dbReference>
<feature type="domain" description="Putative peptidoglycan-binding" evidence="3">
    <location>
        <begin position="328"/>
        <end position="367"/>
    </location>
</feature>
<dbReference type="CDD" id="cd07341">
    <property type="entry name" value="M56_BlaR1_MecR1_like"/>
    <property type="match status" value="1"/>
</dbReference>
<feature type="transmembrane region" description="Helical" evidence="1">
    <location>
        <begin position="6"/>
        <end position="28"/>
    </location>
</feature>
<protein>
    <submittedName>
        <fullName evidence="4">M56 family metallopeptidase</fullName>
    </submittedName>
</protein>
<keyword evidence="1" id="KW-0472">Membrane</keyword>
<feature type="transmembrane region" description="Helical" evidence="1">
    <location>
        <begin position="89"/>
        <end position="112"/>
    </location>
</feature>
<evidence type="ECO:0000313" key="5">
    <source>
        <dbReference type="Proteomes" id="UP001299409"/>
    </source>
</evidence>
<dbReference type="Pfam" id="PF21398">
    <property type="entry name" value="PG_binding_5"/>
    <property type="match status" value="1"/>
</dbReference>
<keyword evidence="1" id="KW-1133">Transmembrane helix</keyword>
<dbReference type="Pfam" id="PF05569">
    <property type="entry name" value="Peptidase_M56"/>
    <property type="match status" value="1"/>
</dbReference>
<feature type="domain" description="Peptidase M56" evidence="2">
    <location>
        <begin position="11"/>
        <end position="282"/>
    </location>
</feature>
<dbReference type="InterPro" id="IPR008756">
    <property type="entry name" value="Peptidase_M56"/>
</dbReference>
<dbReference type="EMBL" id="JAJBMB010000001">
    <property type="protein sequence ID" value="MCB5445003.1"/>
    <property type="molecule type" value="Genomic_DNA"/>
</dbReference>
<comment type="caution">
    <text evidence="4">The sequence shown here is derived from an EMBL/GenBank/DDBJ whole genome shotgun (WGS) entry which is preliminary data.</text>
</comment>
<evidence type="ECO:0000259" key="2">
    <source>
        <dbReference type="Pfam" id="PF05569"/>
    </source>
</evidence>
<gene>
    <name evidence="4" type="ORF">LIP50_02165</name>
</gene>
<dbReference type="InterPro" id="IPR048807">
    <property type="entry name" value="PG-bd"/>
</dbReference>
<accession>A0ABS8CU47</accession>
<feature type="transmembrane region" description="Helical" evidence="1">
    <location>
        <begin position="40"/>
        <end position="60"/>
    </location>
</feature>
<dbReference type="Proteomes" id="UP001299409">
    <property type="component" value="Unassembled WGS sequence"/>
</dbReference>
<feature type="transmembrane region" description="Helical" evidence="1">
    <location>
        <begin position="293"/>
        <end position="312"/>
    </location>
</feature>
<proteinExistence type="predicted"/>
<organism evidence="4 5">
    <name type="scientific">Intestinibacter bartlettii</name>
    <dbReference type="NCBI Taxonomy" id="261299"/>
    <lineage>
        <taxon>Bacteria</taxon>
        <taxon>Bacillati</taxon>
        <taxon>Bacillota</taxon>
        <taxon>Clostridia</taxon>
        <taxon>Peptostreptococcales</taxon>
        <taxon>Peptostreptococcaceae</taxon>
        <taxon>Intestinibacter</taxon>
    </lineage>
</organism>
<name>A0ABS8CU47_9FIRM</name>